<dbReference type="EMBL" id="UINC01049643">
    <property type="protein sequence ID" value="SVB61670.1"/>
    <property type="molecule type" value="Genomic_DNA"/>
</dbReference>
<dbReference type="AlphaFoldDB" id="A0A382FFC3"/>
<organism evidence="2">
    <name type="scientific">marine metagenome</name>
    <dbReference type="NCBI Taxonomy" id="408172"/>
    <lineage>
        <taxon>unclassified sequences</taxon>
        <taxon>metagenomes</taxon>
        <taxon>ecological metagenomes</taxon>
    </lineage>
</organism>
<proteinExistence type="predicted"/>
<protein>
    <submittedName>
        <fullName evidence="2">Uncharacterized protein</fullName>
    </submittedName>
</protein>
<accession>A0A382FFC3</accession>
<feature type="region of interest" description="Disordered" evidence="1">
    <location>
        <begin position="1"/>
        <end position="30"/>
    </location>
</feature>
<sequence length="30" mass="3372">TTARTPHLRLVGDKDSEGESRKKSEEIESD</sequence>
<feature type="non-terminal residue" evidence="2">
    <location>
        <position position="1"/>
    </location>
</feature>
<reference evidence="2" key="1">
    <citation type="submission" date="2018-05" db="EMBL/GenBank/DDBJ databases">
        <authorList>
            <person name="Lanie J.A."/>
            <person name="Ng W.-L."/>
            <person name="Kazmierczak K.M."/>
            <person name="Andrzejewski T.M."/>
            <person name="Davidsen T.M."/>
            <person name="Wayne K.J."/>
            <person name="Tettelin H."/>
            <person name="Glass J.I."/>
            <person name="Rusch D."/>
            <person name="Podicherti R."/>
            <person name="Tsui H.-C.T."/>
            <person name="Winkler M.E."/>
        </authorList>
    </citation>
    <scope>NUCLEOTIDE SEQUENCE</scope>
</reference>
<gene>
    <name evidence="2" type="ORF">METZ01_LOCUS214524</name>
</gene>
<feature type="compositionally biased region" description="Basic and acidic residues" evidence="1">
    <location>
        <begin position="10"/>
        <end position="30"/>
    </location>
</feature>
<evidence type="ECO:0000313" key="2">
    <source>
        <dbReference type="EMBL" id="SVB61670.1"/>
    </source>
</evidence>
<name>A0A382FFC3_9ZZZZ</name>
<evidence type="ECO:0000256" key="1">
    <source>
        <dbReference type="SAM" id="MobiDB-lite"/>
    </source>
</evidence>